<evidence type="ECO:0000256" key="1">
    <source>
        <dbReference type="ARBA" id="ARBA00003943"/>
    </source>
</evidence>
<dbReference type="FunFam" id="3.40.50.720:FF:000188">
    <property type="entry name" value="NAD(P) transhydrogenase alpha subunit 1"/>
    <property type="match status" value="1"/>
</dbReference>
<evidence type="ECO:0000256" key="5">
    <source>
        <dbReference type="ARBA" id="ARBA00022857"/>
    </source>
</evidence>
<dbReference type="Pfam" id="PF05222">
    <property type="entry name" value="AlaDh_PNT_N"/>
    <property type="match status" value="1"/>
</dbReference>
<dbReference type="PANTHER" id="PTHR10160:SF19">
    <property type="entry name" value="PROTON-TRANSLOCATING NAD(P)(+) TRANSHYDROGENASE"/>
    <property type="match status" value="1"/>
</dbReference>
<dbReference type="Pfam" id="PF01262">
    <property type="entry name" value="AlaDh_PNT_C"/>
    <property type="match status" value="1"/>
</dbReference>
<dbReference type="RefSeq" id="WP_028500347.1">
    <property type="nucleotide sequence ID" value="NZ_CALFSO010000112.1"/>
</dbReference>
<dbReference type="AlphaFoldDB" id="A0A2S0P980"/>
<dbReference type="InterPro" id="IPR007886">
    <property type="entry name" value="AlaDH/PNT_N"/>
</dbReference>
<name>A0A2S0P980_9NEIS</name>
<dbReference type="PANTHER" id="PTHR10160">
    <property type="entry name" value="NAD(P) TRANSHYDROGENASE"/>
    <property type="match status" value="1"/>
</dbReference>
<dbReference type="PROSITE" id="PS00837">
    <property type="entry name" value="ALADH_PNT_2"/>
    <property type="match status" value="1"/>
</dbReference>
<evidence type="ECO:0000256" key="6">
    <source>
        <dbReference type="ARBA" id="ARBA00022967"/>
    </source>
</evidence>
<keyword evidence="5" id="KW-0521">NADP</keyword>
<dbReference type="SMART" id="SM01002">
    <property type="entry name" value="AlaDh_PNT_C"/>
    <property type="match status" value="1"/>
</dbReference>
<comment type="function">
    <text evidence="1">The transhydrogenation between NADH and NADP is coupled to respiration and ATP hydrolysis and functions as a proton pump across the membrane.</text>
</comment>
<proteinExistence type="inferred from homology"/>
<evidence type="ECO:0000313" key="14">
    <source>
        <dbReference type="EMBL" id="AVY93863.1"/>
    </source>
</evidence>
<comment type="similarity">
    <text evidence="2">Belongs to the AlaDH/PNT family.</text>
</comment>
<dbReference type="Proteomes" id="UP000244173">
    <property type="component" value="Chromosome"/>
</dbReference>
<keyword evidence="4" id="KW-0547">Nucleotide-binding</keyword>
<dbReference type="SMART" id="SM01003">
    <property type="entry name" value="AlaDh_PNT_N"/>
    <property type="match status" value="1"/>
</dbReference>
<feature type="domain" description="Alanine dehydrogenase/pyridine nucleotide transhydrogenase NAD(H)-binding" evidence="12">
    <location>
        <begin position="146"/>
        <end position="313"/>
    </location>
</feature>
<gene>
    <name evidence="14" type="ORF">DAI18_07245</name>
</gene>
<dbReference type="InterPro" id="IPR036291">
    <property type="entry name" value="NAD(P)-bd_dom_sf"/>
</dbReference>
<dbReference type="OrthoDB" id="9804592at2"/>
<evidence type="ECO:0000256" key="7">
    <source>
        <dbReference type="ARBA" id="ARBA00023027"/>
    </source>
</evidence>
<dbReference type="EMBL" id="CP028519">
    <property type="protein sequence ID" value="AVY93863.1"/>
    <property type="molecule type" value="Genomic_DNA"/>
</dbReference>
<keyword evidence="15" id="KW-1185">Reference proteome</keyword>
<dbReference type="GO" id="GO:0016491">
    <property type="term" value="F:oxidoreductase activity"/>
    <property type="evidence" value="ECO:0007669"/>
    <property type="project" value="InterPro"/>
</dbReference>
<dbReference type="Gene3D" id="3.40.50.720">
    <property type="entry name" value="NAD(P)-binding Rossmann-like Domain"/>
    <property type="match status" value="2"/>
</dbReference>
<evidence type="ECO:0000313" key="15">
    <source>
        <dbReference type="Proteomes" id="UP000244173"/>
    </source>
</evidence>
<evidence type="ECO:0000256" key="9">
    <source>
        <dbReference type="ARBA" id="ARBA00071353"/>
    </source>
</evidence>
<dbReference type="CDD" id="cd05304">
    <property type="entry name" value="Rubrum_tdh"/>
    <property type="match status" value="1"/>
</dbReference>
<evidence type="ECO:0000256" key="11">
    <source>
        <dbReference type="ARBA" id="ARBA00084087"/>
    </source>
</evidence>
<dbReference type="GO" id="GO:0008750">
    <property type="term" value="F:proton-translocating NAD(P)+ transhydrogenase activity"/>
    <property type="evidence" value="ECO:0007669"/>
    <property type="project" value="UniProtKB-EC"/>
</dbReference>
<dbReference type="GO" id="GO:0005886">
    <property type="term" value="C:plasma membrane"/>
    <property type="evidence" value="ECO:0007669"/>
    <property type="project" value="TreeGrafter"/>
</dbReference>
<dbReference type="InterPro" id="IPR007698">
    <property type="entry name" value="AlaDH/PNT_NAD(H)-bd"/>
</dbReference>
<accession>A0A2S0P980</accession>
<dbReference type="STRING" id="1122240.GCA_000620105_03566"/>
<protein>
    <recommendedName>
        <fullName evidence="9">NAD(P) transhydrogenase subunit alpha part 1</fullName>
        <ecNumber evidence="3">7.1.1.1</ecNumber>
    </recommendedName>
    <alternativeName>
        <fullName evidence="11">Nicotinamide nucleotide transhydrogenase subunit alpha 1</fullName>
    </alternativeName>
    <alternativeName>
        <fullName evidence="10">Pyridine nucleotide transhydrogenase subunit alpha 1</fullName>
    </alternativeName>
</protein>
<dbReference type="NCBIfam" id="NF006942">
    <property type="entry name" value="PRK09424.1"/>
    <property type="match status" value="1"/>
</dbReference>
<evidence type="ECO:0000256" key="10">
    <source>
        <dbReference type="ARBA" id="ARBA00076996"/>
    </source>
</evidence>
<organism evidence="14 15">
    <name type="scientific">Microvirgula aerodenitrificans</name>
    <dbReference type="NCBI Taxonomy" id="57480"/>
    <lineage>
        <taxon>Bacteria</taxon>
        <taxon>Pseudomonadati</taxon>
        <taxon>Pseudomonadota</taxon>
        <taxon>Betaproteobacteria</taxon>
        <taxon>Neisseriales</taxon>
        <taxon>Aquaspirillaceae</taxon>
        <taxon>Microvirgula</taxon>
    </lineage>
</organism>
<dbReference type="SUPFAM" id="SSF51735">
    <property type="entry name" value="NAD(P)-binding Rossmann-fold domains"/>
    <property type="match status" value="1"/>
</dbReference>
<reference evidence="14 15" key="1">
    <citation type="submission" date="2018-04" db="EMBL/GenBank/DDBJ databases">
        <title>Denitrifier Microvirgula.</title>
        <authorList>
            <person name="Anderson E."/>
            <person name="Jang J."/>
            <person name="Ishii S."/>
        </authorList>
    </citation>
    <scope>NUCLEOTIDE SEQUENCE [LARGE SCALE GENOMIC DNA]</scope>
    <source>
        <strain evidence="14 15">BE2.4</strain>
    </source>
</reference>
<evidence type="ECO:0000256" key="4">
    <source>
        <dbReference type="ARBA" id="ARBA00022741"/>
    </source>
</evidence>
<comment type="catalytic activity">
    <reaction evidence="8">
        <text>NAD(+) + NADPH + H(+)(in) = NADH + NADP(+) + H(+)(out)</text>
        <dbReference type="Rhea" id="RHEA:47992"/>
        <dbReference type="ChEBI" id="CHEBI:15378"/>
        <dbReference type="ChEBI" id="CHEBI:57540"/>
        <dbReference type="ChEBI" id="CHEBI:57783"/>
        <dbReference type="ChEBI" id="CHEBI:57945"/>
        <dbReference type="ChEBI" id="CHEBI:58349"/>
        <dbReference type="EC" id="7.1.1.1"/>
    </reaction>
</comment>
<evidence type="ECO:0000256" key="2">
    <source>
        <dbReference type="ARBA" id="ARBA00005689"/>
    </source>
</evidence>
<dbReference type="GO" id="GO:0006740">
    <property type="term" value="P:NADPH regeneration"/>
    <property type="evidence" value="ECO:0007669"/>
    <property type="project" value="TreeGrafter"/>
</dbReference>
<evidence type="ECO:0000259" key="13">
    <source>
        <dbReference type="SMART" id="SM01003"/>
    </source>
</evidence>
<keyword evidence="6" id="KW-1278">Translocase</keyword>
<feature type="domain" description="Alanine dehydrogenase/pyridine nucleotide transhydrogenase N-terminal" evidence="13">
    <location>
        <begin position="4"/>
        <end position="137"/>
    </location>
</feature>
<evidence type="ECO:0000259" key="12">
    <source>
        <dbReference type="SMART" id="SM01002"/>
    </source>
</evidence>
<sequence length="372" mass="38785">MQIVIPAECAGETRVAATPETVKKLVQAGHAVAVQSGAGVASAVPDAVFSEAGAEIVADRATLLGRGDIVLTVREPQAADIAALKAGAILIGQLKPYQNTLLPQLAAQQVSAFAMELLPRTTRAQSMDVLSSQNNLGGYRAVLLATQYYPRMMPMMMTAAGTVKPARVLILGVGVAGLQAIATAKRLGAVVEAFDVRPSTKEQVESLGAKFVEVPMTDEEKAASDGVYAREMSDDYKRRQGELVDKHARAADIIITTALIPGKPAPKLLSAATIAGMKAGSVIIDMAAEAGGNGEGTRPGEVCQTDNGVYLVGTTNLPGLVAADASALYAKNLLTFLNLMFGKDGAFQLNLEDDLLAATLVTHQGQVRFGQS</sequence>
<evidence type="ECO:0000256" key="3">
    <source>
        <dbReference type="ARBA" id="ARBA00012943"/>
    </source>
</evidence>
<keyword evidence="7" id="KW-0520">NAD</keyword>
<dbReference type="SUPFAM" id="SSF52283">
    <property type="entry name" value="Formate/glycerate dehydrogenase catalytic domain-like"/>
    <property type="match status" value="1"/>
</dbReference>
<dbReference type="InterPro" id="IPR008143">
    <property type="entry name" value="Ala_DH/PNT_CS2"/>
</dbReference>
<evidence type="ECO:0000256" key="8">
    <source>
        <dbReference type="ARBA" id="ARBA00048202"/>
    </source>
</evidence>
<dbReference type="EC" id="7.1.1.1" evidence="3"/>
<dbReference type="KEGG" id="maer:DAI18_07245"/>
<dbReference type="GO" id="GO:0050661">
    <property type="term" value="F:NADP binding"/>
    <property type="evidence" value="ECO:0007669"/>
    <property type="project" value="TreeGrafter"/>
</dbReference>